<proteinExistence type="inferred from homology"/>
<dbReference type="EC" id="3.2.1.2" evidence="4"/>
<dbReference type="Pfam" id="PF01373">
    <property type="entry name" value="Glyco_hydro_14"/>
    <property type="match status" value="1"/>
</dbReference>
<dbReference type="OrthoDB" id="1660156at2759"/>
<dbReference type="SUPFAM" id="SSF51445">
    <property type="entry name" value="(Trans)glycosidases"/>
    <property type="match status" value="1"/>
</dbReference>
<reference evidence="5 6" key="1">
    <citation type="submission" date="2019-12" db="EMBL/GenBank/DDBJ databases">
        <authorList>
            <person name="Alioto T."/>
            <person name="Alioto T."/>
            <person name="Gomez Garrido J."/>
        </authorList>
    </citation>
    <scope>NUCLEOTIDE SEQUENCE [LARGE SCALE GENOMIC DNA]</scope>
</reference>
<keyword evidence="4" id="KW-0378">Hydrolase</keyword>
<sequence length="128" mass="14322">MALALGSSNSFINVKDNQGLKHRHDFSSMVSFAQTKPWSCQLHAKNSMHEPTRFSLLQGSENEKREKLHELVAPHSHHGLRVPVFVMLPLDTISSIRGNLNKARAAYASLFKLKNAGVEGVMVDTWWG</sequence>
<evidence type="ECO:0000256" key="1">
    <source>
        <dbReference type="ARBA" id="ARBA00005652"/>
    </source>
</evidence>
<keyword evidence="4" id="KW-0326">Glycosidase</keyword>
<accession>A0A8S0QKM1</accession>
<evidence type="ECO:0000313" key="6">
    <source>
        <dbReference type="Proteomes" id="UP000594638"/>
    </source>
</evidence>
<dbReference type="AlphaFoldDB" id="A0A8S0QKM1"/>
<evidence type="ECO:0000256" key="4">
    <source>
        <dbReference type="RuleBase" id="RU000509"/>
    </source>
</evidence>
<dbReference type="PANTHER" id="PTHR31352">
    <property type="entry name" value="BETA-AMYLASE 1, CHLOROPLASTIC"/>
    <property type="match status" value="1"/>
</dbReference>
<dbReference type="GO" id="GO:0016161">
    <property type="term" value="F:beta-amylase activity"/>
    <property type="evidence" value="ECO:0007669"/>
    <property type="project" value="UniProtKB-EC"/>
</dbReference>
<keyword evidence="3 4" id="KW-0624">Polysaccharide degradation</keyword>
<dbReference type="PANTHER" id="PTHR31352:SF1">
    <property type="entry name" value="BETA-AMYLASE 3, CHLOROPLASTIC"/>
    <property type="match status" value="1"/>
</dbReference>
<dbReference type="GO" id="GO:0000272">
    <property type="term" value="P:polysaccharide catabolic process"/>
    <property type="evidence" value="ECO:0007669"/>
    <property type="project" value="UniProtKB-KW"/>
</dbReference>
<dbReference type="Proteomes" id="UP000594638">
    <property type="component" value="Unassembled WGS sequence"/>
</dbReference>
<dbReference type="EMBL" id="CACTIH010001850">
    <property type="protein sequence ID" value="CAA2965885.1"/>
    <property type="molecule type" value="Genomic_DNA"/>
</dbReference>
<keyword evidence="2 4" id="KW-0119">Carbohydrate metabolism</keyword>
<gene>
    <name evidence="5" type="ORF">OLEA9_A016726</name>
</gene>
<organism evidence="5 6">
    <name type="scientific">Olea europaea subsp. europaea</name>
    <dbReference type="NCBI Taxonomy" id="158383"/>
    <lineage>
        <taxon>Eukaryota</taxon>
        <taxon>Viridiplantae</taxon>
        <taxon>Streptophyta</taxon>
        <taxon>Embryophyta</taxon>
        <taxon>Tracheophyta</taxon>
        <taxon>Spermatophyta</taxon>
        <taxon>Magnoliopsida</taxon>
        <taxon>eudicotyledons</taxon>
        <taxon>Gunneridae</taxon>
        <taxon>Pentapetalae</taxon>
        <taxon>asterids</taxon>
        <taxon>lamiids</taxon>
        <taxon>Lamiales</taxon>
        <taxon>Oleaceae</taxon>
        <taxon>Oleeae</taxon>
        <taxon>Olea</taxon>
    </lineage>
</organism>
<comment type="catalytic activity">
    <reaction evidence="4">
        <text>Hydrolysis of (1-&gt;4)-alpha-D-glucosidic linkages in polysaccharides so as to remove successive maltose units from the non-reducing ends of the chains.</text>
        <dbReference type="EC" id="3.2.1.2"/>
    </reaction>
</comment>
<keyword evidence="6" id="KW-1185">Reference proteome</keyword>
<protein>
    <recommendedName>
        <fullName evidence="4">Beta-amylase</fullName>
        <ecNumber evidence="4">3.2.1.2</ecNumber>
    </recommendedName>
</protein>
<dbReference type="Gramene" id="OE9A016726T1">
    <property type="protein sequence ID" value="OE9A016726C1"/>
    <property type="gene ID" value="OE9A016726"/>
</dbReference>
<dbReference type="InterPro" id="IPR017853">
    <property type="entry name" value="GH"/>
</dbReference>
<dbReference type="InterPro" id="IPR001554">
    <property type="entry name" value="Glyco_hydro_14"/>
</dbReference>
<name>A0A8S0QKM1_OLEEU</name>
<dbReference type="Gene3D" id="3.20.20.80">
    <property type="entry name" value="Glycosidases"/>
    <property type="match status" value="1"/>
</dbReference>
<evidence type="ECO:0000313" key="5">
    <source>
        <dbReference type="EMBL" id="CAA2965885.1"/>
    </source>
</evidence>
<evidence type="ECO:0000256" key="2">
    <source>
        <dbReference type="ARBA" id="ARBA00023277"/>
    </source>
</evidence>
<comment type="caution">
    <text evidence="5">The sequence shown here is derived from an EMBL/GenBank/DDBJ whole genome shotgun (WGS) entry which is preliminary data.</text>
</comment>
<comment type="similarity">
    <text evidence="1 4">Belongs to the glycosyl hydrolase 14 family.</text>
</comment>
<evidence type="ECO:0000256" key="3">
    <source>
        <dbReference type="ARBA" id="ARBA00023326"/>
    </source>
</evidence>